<dbReference type="FunFam" id="3.40.50.300:FF:000224">
    <property type="entry name" value="Energy-coupling factor transporter ATP-binding protein EcfA"/>
    <property type="match status" value="1"/>
</dbReference>
<evidence type="ECO:0000313" key="11">
    <source>
        <dbReference type="EMBL" id="KJJ85395.1"/>
    </source>
</evidence>
<dbReference type="EMBL" id="JYNY01000164">
    <property type="protein sequence ID" value="KJJ85395.1"/>
    <property type="molecule type" value="Genomic_DNA"/>
</dbReference>
<evidence type="ECO:0000256" key="4">
    <source>
        <dbReference type="ARBA" id="ARBA00022475"/>
    </source>
</evidence>
<feature type="domain" description="ABC transporter" evidence="9">
    <location>
        <begin position="6"/>
        <end position="235"/>
    </location>
</feature>
<dbReference type="PATRIC" id="fig|1609969.3.peg.1791"/>
<dbReference type="PANTHER" id="PTHR43553:SF24">
    <property type="entry name" value="ENERGY-COUPLING FACTOR TRANSPORTER ATP-BINDING PROTEIN ECFA1"/>
    <property type="match status" value="1"/>
</dbReference>
<dbReference type="Proteomes" id="UP000033428">
    <property type="component" value="Unassembled WGS sequence"/>
</dbReference>
<reference evidence="11 12" key="1">
    <citation type="submission" date="2015-02" db="EMBL/GenBank/DDBJ databases">
        <title>Single-cell genomics of uncultivated deep-branching MTB reveals a conserved set of magnetosome genes.</title>
        <authorList>
            <person name="Kolinko S."/>
            <person name="Richter M."/>
            <person name="Glockner F.O."/>
            <person name="Brachmann A."/>
            <person name="Schuler D."/>
        </authorList>
    </citation>
    <scope>NUCLEOTIDE SEQUENCE [LARGE SCALE GENOMIC DNA]</scope>
    <source>
        <strain evidence="11">SKK-01</strain>
    </source>
</reference>
<dbReference type="PROSITE" id="PS00211">
    <property type="entry name" value="ABC_TRANSPORTER_1"/>
    <property type="match status" value="1"/>
</dbReference>
<evidence type="ECO:0000256" key="5">
    <source>
        <dbReference type="ARBA" id="ARBA00022741"/>
    </source>
</evidence>
<proteinExistence type="inferred from homology"/>
<keyword evidence="12" id="KW-1185">Reference proteome</keyword>
<keyword evidence="4" id="KW-1003">Cell membrane</keyword>
<comment type="caution">
    <text evidence="11">The sequence shown here is derived from an EMBL/GenBank/DDBJ whole genome shotgun (WGS) entry which is preliminary data.</text>
</comment>
<gene>
    <name evidence="11" type="ORF">OMAG_000720</name>
    <name evidence="10" type="ORF">OMAG_001667</name>
</gene>
<evidence type="ECO:0000256" key="1">
    <source>
        <dbReference type="ARBA" id="ARBA00004236"/>
    </source>
</evidence>
<organism evidence="11 12">
    <name type="scientific">Candidatus Omnitrophus magneticus</name>
    <dbReference type="NCBI Taxonomy" id="1609969"/>
    <lineage>
        <taxon>Bacteria</taxon>
        <taxon>Pseudomonadati</taxon>
        <taxon>Candidatus Omnitrophota</taxon>
        <taxon>Candidatus Omnitrophus</taxon>
    </lineage>
</organism>
<name>A0A0F0CVD9_9BACT</name>
<evidence type="ECO:0000256" key="3">
    <source>
        <dbReference type="ARBA" id="ARBA00022448"/>
    </source>
</evidence>
<dbReference type="EMBL" id="JYNY01000350">
    <property type="protein sequence ID" value="KJJ84456.1"/>
    <property type="molecule type" value="Genomic_DNA"/>
</dbReference>
<dbReference type="InterPro" id="IPR003593">
    <property type="entry name" value="AAA+_ATPase"/>
</dbReference>
<comment type="similarity">
    <text evidence="2">Belongs to the ABC transporter superfamily.</text>
</comment>
<dbReference type="InterPro" id="IPR027417">
    <property type="entry name" value="P-loop_NTPase"/>
</dbReference>
<keyword evidence="3" id="KW-0813">Transport</keyword>
<dbReference type="Gene3D" id="3.40.50.300">
    <property type="entry name" value="P-loop containing nucleotide triphosphate hydrolases"/>
    <property type="match status" value="1"/>
</dbReference>
<dbReference type="GO" id="GO:0016887">
    <property type="term" value="F:ATP hydrolysis activity"/>
    <property type="evidence" value="ECO:0007669"/>
    <property type="project" value="InterPro"/>
</dbReference>
<dbReference type="InterPro" id="IPR003439">
    <property type="entry name" value="ABC_transporter-like_ATP-bd"/>
</dbReference>
<keyword evidence="7" id="KW-1278">Translocase</keyword>
<protein>
    <submittedName>
        <fullName evidence="11">Cobalt ABC transporter ATPase</fullName>
    </submittedName>
</protein>
<dbReference type="InterPro" id="IPR050095">
    <property type="entry name" value="ECF_ABC_transporter_ATP-bd"/>
</dbReference>
<evidence type="ECO:0000256" key="2">
    <source>
        <dbReference type="ARBA" id="ARBA00005417"/>
    </source>
</evidence>
<evidence type="ECO:0000259" key="9">
    <source>
        <dbReference type="PROSITE" id="PS50893"/>
    </source>
</evidence>
<dbReference type="CDD" id="cd03225">
    <property type="entry name" value="ABC_cobalt_CbiO_domain1"/>
    <property type="match status" value="1"/>
</dbReference>
<keyword evidence="6" id="KW-0067">ATP-binding</keyword>
<dbReference type="GO" id="GO:0043190">
    <property type="term" value="C:ATP-binding cassette (ABC) transporter complex"/>
    <property type="evidence" value="ECO:0007669"/>
    <property type="project" value="TreeGrafter"/>
</dbReference>
<dbReference type="GO" id="GO:0042626">
    <property type="term" value="F:ATPase-coupled transmembrane transporter activity"/>
    <property type="evidence" value="ECO:0007669"/>
    <property type="project" value="TreeGrafter"/>
</dbReference>
<evidence type="ECO:0000256" key="6">
    <source>
        <dbReference type="ARBA" id="ARBA00022840"/>
    </source>
</evidence>
<dbReference type="InterPro" id="IPR015856">
    <property type="entry name" value="ABC_transpr_CbiO/EcfA_su"/>
</dbReference>
<evidence type="ECO:0000313" key="12">
    <source>
        <dbReference type="Proteomes" id="UP000033428"/>
    </source>
</evidence>
<keyword evidence="5" id="KW-0547">Nucleotide-binding</keyword>
<accession>A0A0F0CVD9</accession>
<dbReference type="PROSITE" id="PS50893">
    <property type="entry name" value="ABC_TRANSPORTER_2"/>
    <property type="match status" value="1"/>
</dbReference>
<dbReference type="AlphaFoldDB" id="A0A0F0CVD9"/>
<dbReference type="InterPro" id="IPR017871">
    <property type="entry name" value="ABC_transporter-like_CS"/>
</dbReference>
<dbReference type="SMART" id="SM00382">
    <property type="entry name" value="AAA"/>
    <property type="match status" value="1"/>
</dbReference>
<evidence type="ECO:0000256" key="8">
    <source>
        <dbReference type="ARBA" id="ARBA00023136"/>
    </source>
</evidence>
<evidence type="ECO:0000256" key="7">
    <source>
        <dbReference type="ARBA" id="ARBA00022967"/>
    </source>
</evidence>
<evidence type="ECO:0000313" key="10">
    <source>
        <dbReference type="EMBL" id="KJJ84456.1"/>
    </source>
</evidence>
<dbReference type="PANTHER" id="PTHR43553">
    <property type="entry name" value="HEAVY METAL TRANSPORTER"/>
    <property type="match status" value="1"/>
</dbReference>
<dbReference type="GO" id="GO:0005524">
    <property type="term" value="F:ATP binding"/>
    <property type="evidence" value="ECO:0007669"/>
    <property type="project" value="UniProtKB-KW"/>
</dbReference>
<sequence length="241" mass="26496">MFNKAVEIKNLNYAYPDGTKALSGINLDILKGESIGLIGHNGAGKTSLLLHLNGILKGAGEIKVAGLTITKENLSTIRSKVGIVFQDPDSQLFMPTVFDDVAFGPINMGLKKEDIINSTHRALTNVDMLGHKEKIAHHLSFGEKKRASIATILSMNPEIIVLDEPTSNLDHRHRKNIITLIKNLNMTKIIASHDMGLIQAVCEKIIIMDKGEIALEGLTDDLFNNKELLSKYEIDYTARGI</sequence>
<comment type="subcellular location">
    <subcellularLocation>
        <location evidence="1">Cell membrane</location>
    </subcellularLocation>
</comment>
<dbReference type="SUPFAM" id="SSF52540">
    <property type="entry name" value="P-loop containing nucleoside triphosphate hydrolases"/>
    <property type="match status" value="1"/>
</dbReference>
<keyword evidence="8" id="KW-0472">Membrane</keyword>
<dbReference type="Pfam" id="PF00005">
    <property type="entry name" value="ABC_tran"/>
    <property type="match status" value="1"/>
</dbReference>